<dbReference type="InterPro" id="IPR020549">
    <property type="entry name" value="YbeY_CS"/>
</dbReference>
<proteinExistence type="inferred from homology"/>
<keyword evidence="5" id="KW-0255">Endonuclease</keyword>
<dbReference type="InterPro" id="IPR023091">
    <property type="entry name" value="MetalPrtase_cat_dom_sf_prd"/>
</dbReference>
<dbReference type="NCBIfam" id="TIGR00043">
    <property type="entry name" value="rRNA maturation RNase YbeY"/>
    <property type="match status" value="1"/>
</dbReference>
<comment type="cofactor">
    <cofactor evidence="1">
        <name>Zn(2+)</name>
        <dbReference type="ChEBI" id="CHEBI:29105"/>
    </cofactor>
</comment>
<evidence type="ECO:0000313" key="8">
    <source>
        <dbReference type="EMBL" id="SVB83656.1"/>
    </source>
</evidence>
<evidence type="ECO:0000256" key="6">
    <source>
        <dbReference type="ARBA" id="ARBA00022801"/>
    </source>
</evidence>
<accession>A0A382H8M7</accession>
<reference evidence="8" key="1">
    <citation type="submission" date="2018-05" db="EMBL/GenBank/DDBJ databases">
        <authorList>
            <person name="Lanie J.A."/>
            <person name="Ng W.-L."/>
            <person name="Kazmierczak K.M."/>
            <person name="Andrzejewski T.M."/>
            <person name="Davidsen T.M."/>
            <person name="Wayne K.J."/>
            <person name="Tettelin H."/>
            <person name="Glass J.I."/>
            <person name="Rusch D."/>
            <person name="Podicherti R."/>
            <person name="Tsui H.-C.T."/>
            <person name="Winkler M.E."/>
        </authorList>
    </citation>
    <scope>NUCLEOTIDE SEQUENCE</scope>
</reference>
<dbReference type="AlphaFoldDB" id="A0A382H8M7"/>
<evidence type="ECO:0000256" key="2">
    <source>
        <dbReference type="ARBA" id="ARBA00010875"/>
    </source>
</evidence>
<evidence type="ECO:0000256" key="5">
    <source>
        <dbReference type="ARBA" id="ARBA00022759"/>
    </source>
</evidence>
<dbReference type="Gene3D" id="3.40.390.30">
    <property type="entry name" value="Metalloproteases ('zincins'), catalytic domain"/>
    <property type="match status" value="1"/>
</dbReference>
<dbReference type="GO" id="GO:0006364">
    <property type="term" value="P:rRNA processing"/>
    <property type="evidence" value="ECO:0007669"/>
    <property type="project" value="InterPro"/>
</dbReference>
<dbReference type="InterPro" id="IPR002036">
    <property type="entry name" value="YbeY"/>
</dbReference>
<dbReference type="GO" id="GO:0046872">
    <property type="term" value="F:metal ion binding"/>
    <property type="evidence" value="ECO:0007669"/>
    <property type="project" value="UniProtKB-KW"/>
</dbReference>
<evidence type="ECO:0000256" key="7">
    <source>
        <dbReference type="ARBA" id="ARBA00022833"/>
    </source>
</evidence>
<sequence>MPSHFAINVRIVDHNEGLRLNKQYKNENSPTNVLSFEGNLEEEKNLGIEPPFLGDVVICLPVVAKEAIDQEKNFAQHFAHMLIHGFLHLLGFDHLNNKEEEIMQLIERITLNHFFILRNID</sequence>
<gene>
    <name evidence="8" type="ORF">METZ01_LOCUS236510</name>
</gene>
<keyword evidence="6" id="KW-0378">Hydrolase</keyword>
<dbReference type="HAMAP" id="MF_00009">
    <property type="entry name" value="Endoribonucl_YbeY"/>
    <property type="match status" value="1"/>
</dbReference>
<dbReference type="PANTHER" id="PTHR46986">
    <property type="entry name" value="ENDORIBONUCLEASE YBEY, CHLOROPLASTIC"/>
    <property type="match status" value="1"/>
</dbReference>
<keyword evidence="3" id="KW-0540">Nuclease</keyword>
<dbReference type="EMBL" id="UINC01059822">
    <property type="protein sequence ID" value="SVB83656.1"/>
    <property type="molecule type" value="Genomic_DNA"/>
</dbReference>
<protein>
    <submittedName>
        <fullName evidence="8">Uncharacterized protein</fullName>
    </submittedName>
</protein>
<dbReference type="GO" id="GO:0004519">
    <property type="term" value="F:endonuclease activity"/>
    <property type="evidence" value="ECO:0007669"/>
    <property type="project" value="UniProtKB-KW"/>
</dbReference>
<dbReference type="GO" id="GO:0004222">
    <property type="term" value="F:metalloendopeptidase activity"/>
    <property type="evidence" value="ECO:0007669"/>
    <property type="project" value="InterPro"/>
</dbReference>
<evidence type="ECO:0000256" key="4">
    <source>
        <dbReference type="ARBA" id="ARBA00022723"/>
    </source>
</evidence>
<evidence type="ECO:0000256" key="3">
    <source>
        <dbReference type="ARBA" id="ARBA00022722"/>
    </source>
</evidence>
<organism evidence="8">
    <name type="scientific">marine metagenome</name>
    <dbReference type="NCBI Taxonomy" id="408172"/>
    <lineage>
        <taxon>unclassified sequences</taxon>
        <taxon>metagenomes</taxon>
        <taxon>ecological metagenomes</taxon>
    </lineage>
</organism>
<dbReference type="Pfam" id="PF02130">
    <property type="entry name" value="YbeY"/>
    <property type="match status" value="1"/>
</dbReference>
<keyword evidence="4" id="KW-0479">Metal-binding</keyword>
<dbReference type="PROSITE" id="PS01306">
    <property type="entry name" value="UPF0054"/>
    <property type="match status" value="1"/>
</dbReference>
<keyword evidence="7" id="KW-0862">Zinc</keyword>
<evidence type="ECO:0000256" key="1">
    <source>
        <dbReference type="ARBA" id="ARBA00001947"/>
    </source>
</evidence>
<name>A0A382H8M7_9ZZZZ</name>
<comment type="similarity">
    <text evidence="2">Belongs to the endoribonuclease YbeY family.</text>
</comment>
<dbReference type="PANTHER" id="PTHR46986:SF1">
    <property type="entry name" value="ENDORIBONUCLEASE YBEY, CHLOROPLASTIC"/>
    <property type="match status" value="1"/>
</dbReference>
<dbReference type="SUPFAM" id="SSF55486">
    <property type="entry name" value="Metalloproteases ('zincins'), catalytic domain"/>
    <property type="match status" value="1"/>
</dbReference>